<dbReference type="EMBL" id="JACCBU010000001">
    <property type="protein sequence ID" value="NYE71052.1"/>
    <property type="molecule type" value="Genomic_DNA"/>
</dbReference>
<protein>
    <recommendedName>
        <fullName evidence="3">DinB superfamily protein</fullName>
    </recommendedName>
</protein>
<dbReference type="Proteomes" id="UP000569914">
    <property type="component" value="Unassembled WGS sequence"/>
</dbReference>
<reference evidence="1 2" key="1">
    <citation type="submission" date="2020-07" db="EMBL/GenBank/DDBJ databases">
        <title>Sequencing the genomes of 1000 actinobacteria strains.</title>
        <authorList>
            <person name="Klenk H.-P."/>
        </authorList>
    </citation>
    <scope>NUCLEOTIDE SEQUENCE [LARGE SCALE GENOMIC DNA]</scope>
    <source>
        <strain evidence="1 2">DSM 22083</strain>
    </source>
</reference>
<dbReference type="AlphaFoldDB" id="A0A7Y9I6I2"/>
<sequence>MNEPDRADLLHYLQAQRDSVVAIVDGLDEAALARSVVPSGWTPASMIMHLTGAERYWCHGLLAGQEVGPDPVGIGAVQAYREQWARSDRALADLALDDRPRGPVPPEHVPLSDSVRTVLLHLIEETARHAGHLDVARELIDGATGLGPR</sequence>
<dbReference type="InterPro" id="IPR007061">
    <property type="entry name" value="MST-like"/>
</dbReference>
<keyword evidence="2" id="KW-1185">Reference proteome</keyword>
<proteinExistence type="predicted"/>
<gene>
    <name evidence="1" type="ORF">BKA15_002381</name>
</gene>
<dbReference type="RefSeq" id="WP_179750937.1">
    <property type="nucleotide sequence ID" value="NZ_JACCBU010000001.1"/>
</dbReference>
<dbReference type="Pfam" id="PF04978">
    <property type="entry name" value="MST"/>
    <property type="match status" value="2"/>
</dbReference>
<accession>A0A7Y9I6I2</accession>
<dbReference type="InterPro" id="IPR034660">
    <property type="entry name" value="DinB/YfiT-like"/>
</dbReference>
<organism evidence="1 2">
    <name type="scientific">Microlunatus parietis</name>
    <dbReference type="NCBI Taxonomy" id="682979"/>
    <lineage>
        <taxon>Bacteria</taxon>
        <taxon>Bacillati</taxon>
        <taxon>Actinomycetota</taxon>
        <taxon>Actinomycetes</taxon>
        <taxon>Propionibacteriales</taxon>
        <taxon>Propionibacteriaceae</taxon>
        <taxon>Microlunatus</taxon>
    </lineage>
</organism>
<evidence type="ECO:0008006" key="3">
    <source>
        <dbReference type="Google" id="ProtNLM"/>
    </source>
</evidence>
<dbReference type="SUPFAM" id="SSF109854">
    <property type="entry name" value="DinB/YfiT-like putative metalloenzymes"/>
    <property type="match status" value="1"/>
</dbReference>
<comment type="caution">
    <text evidence="1">The sequence shown here is derived from an EMBL/GenBank/DDBJ whole genome shotgun (WGS) entry which is preliminary data.</text>
</comment>
<dbReference type="Gene3D" id="1.20.120.450">
    <property type="entry name" value="dinb family like domain"/>
    <property type="match status" value="1"/>
</dbReference>
<name>A0A7Y9I6I2_9ACTN</name>
<evidence type="ECO:0000313" key="1">
    <source>
        <dbReference type="EMBL" id="NYE71052.1"/>
    </source>
</evidence>
<evidence type="ECO:0000313" key="2">
    <source>
        <dbReference type="Proteomes" id="UP000569914"/>
    </source>
</evidence>